<accession>A0A6J6NUH0</accession>
<evidence type="ECO:0000313" key="2">
    <source>
        <dbReference type="EMBL" id="CAB5076532.1"/>
    </source>
</evidence>
<sequence length="135" mass="15892">MRHIYQCSVRWGDVDAFQHVNNVAYLEYLQEARVDMFWVHPARAGLKPLARGIVVARHEIDYLTPMEWREAPITIEIWATKVLASKFELAYLLRDDERTYARAKSVMVPFDLESQRPRRMEVAEKEALAPFLENE</sequence>
<reference evidence="1" key="1">
    <citation type="submission" date="2020-05" db="EMBL/GenBank/DDBJ databases">
        <authorList>
            <person name="Chiriac C."/>
            <person name="Salcher M."/>
            <person name="Ghai R."/>
            <person name="Kavagutti S V."/>
        </authorList>
    </citation>
    <scope>NUCLEOTIDE SEQUENCE</scope>
</reference>
<dbReference type="EMBL" id="CAEZXB010000049">
    <property type="protein sequence ID" value="CAB4688284.1"/>
    <property type="molecule type" value="Genomic_DNA"/>
</dbReference>
<organism evidence="1">
    <name type="scientific">freshwater metagenome</name>
    <dbReference type="NCBI Taxonomy" id="449393"/>
    <lineage>
        <taxon>unclassified sequences</taxon>
        <taxon>metagenomes</taxon>
        <taxon>ecological metagenomes</taxon>
    </lineage>
</organism>
<dbReference type="InterPro" id="IPR029069">
    <property type="entry name" value="HotDog_dom_sf"/>
</dbReference>
<proteinExistence type="predicted"/>
<dbReference type="AlphaFoldDB" id="A0A6J6NUH0"/>
<evidence type="ECO:0000313" key="1">
    <source>
        <dbReference type="EMBL" id="CAB4688284.1"/>
    </source>
</evidence>
<dbReference type="Gene3D" id="3.10.129.10">
    <property type="entry name" value="Hotdog Thioesterase"/>
    <property type="match status" value="1"/>
</dbReference>
<dbReference type="InterPro" id="IPR050563">
    <property type="entry name" value="4-hydroxybenzoyl-CoA_TE"/>
</dbReference>
<gene>
    <name evidence="1" type="ORF">UFOPK2342_01609</name>
    <name evidence="2" type="ORF">UFOPK4367_01021</name>
</gene>
<dbReference type="CDD" id="cd00586">
    <property type="entry name" value="4HBT"/>
    <property type="match status" value="1"/>
</dbReference>
<protein>
    <submittedName>
        <fullName evidence="1">Unannotated protein</fullName>
    </submittedName>
</protein>
<dbReference type="PANTHER" id="PTHR31793:SF24">
    <property type="entry name" value="LONG-CHAIN ACYL-COA THIOESTERASE FADM"/>
    <property type="match status" value="1"/>
</dbReference>
<dbReference type="GO" id="GO:0047617">
    <property type="term" value="F:fatty acyl-CoA hydrolase activity"/>
    <property type="evidence" value="ECO:0007669"/>
    <property type="project" value="TreeGrafter"/>
</dbReference>
<dbReference type="EMBL" id="CAFBRC010000066">
    <property type="protein sequence ID" value="CAB5076532.1"/>
    <property type="molecule type" value="Genomic_DNA"/>
</dbReference>
<dbReference type="SUPFAM" id="SSF54637">
    <property type="entry name" value="Thioesterase/thiol ester dehydrase-isomerase"/>
    <property type="match status" value="1"/>
</dbReference>
<name>A0A6J6NUH0_9ZZZZ</name>
<dbReference type="PANTHER" id="PTHR31793">
    <property type="entry name" value="4-HYDROXYBENZOYL-COA THIOESTERASE FAMILY MEMBER"/>
    <property type="match status" value="1"/>
</dbReference>
<dbReference type="Pfam" id="PF13279">
    <property type="entry name" value="4HBT_2"/>
    <property type="match status" value="1"/>
</dbReference>